<reference evidence="1 2" key="1">
    <citation type="submission" date="2022-12" db="EMBL/GenBank/DDBJ databases">
        <authorList>
            <person name="Abashina T."/>
            <person name="Solyanikova I."/>
            <person name="Delegan Y."/>
        </authorList>
    </citation>
    <scope>NUCLEOTIDE SEQUENCE [LARGE SCALE GENOMIC DNA]</scope>
    <source>
        <strain evidence="1 2">IPS92ro</strain>
    </source>
</reference>
<dbReference type="Proteomes" id="UP001301132">
    <property type="component" value="Unassembled WGS sequence"/>
</dbReference>
<accession>A0ABT4PD84</accession>
<dbReference type="RefSeq" id="WP_269636677.1">
    <property type="nucleotide sequence ID" value="NZ_JAPWHU010000882.1"/>
</dbReference>
<sequence length="72" mass="8527">PYTTPFRTGMIGRLDNRLFEILDEMGAHVDREMFMAAYAQRKAEKENDPRHIRHRKLTRLAHDLMSESDPEL</sequence>
<gene>
    <name evidence="1" type="ORF">O3S69_34230</name>
</gene>
<protein>
    <submittedName>
        <fullName evidence="1">Uncharacterized protein</fullName>
    </submittedName>
</protein>
<comment type="caution">
    <text evidence="1">The sequence shown here is derived from an EMBL/GenBank/DDBJ whole genome shotgun (WGS) entry which is preliminary data.</text>
</comment>
<feature type="non-terminal residue" evidence="1">
    <location>
        <position position="1"/>
    </location>
</feature>
<organism evidence="1 2">
    <name type="scientific">Streptomyces rubrogriseus</name>
    <dbReference type="NCBI Taxonomy" id="194673"/>
    <lineage>
        <taxon>Bacteria</taxon>
        <taxon>Bacillati</taxon>
        <taxon>Actinomycetota</taxon>
        <taxon>Actinomycetes</taxon>
        <taxon>Kitasatosporales</taxon>
        <taxon>Streptomycetaceae</taxon>
        <taxon>Streptomyces</taxon>
        <taxon>Streptomyces violaceoruber group</taxon>
    </lineage>
</organism>
<proteinExistence type="predicted"/>
<evidence type="ECO:0000313" key="2">
    <source>
        <dbReference type="Proteomes" id="UP001301132"/>
    </source>
</evidence>
<dbReference type="EMBL" id="JAPWHU010000882">
    <property type="protein sequence ID" value="MCZ4639108.1"/>
    <property type="molecule type" value="Genomic_DNA"/>
</dbReference>
<name>A0ABT4PD84_9ACTN</name>
<keyword evidence="2" id="KW-1185">Reference proteome</keyword>
<evidence type="ECO:0000313" key="1">
    <source>
        <dbReference type="EMBL" id="MCZ4639108.1"/>
    </source>
</evidence>